<dbReference type="SMART" id="SM00421">
    <property type="entry name" value="HTH_LUXR"/>
    <property type="match status" value="1"/>
</dbReference>
<dbReference type="PROSITE" id="PS50043">
    <property type="entry name" value="HTH_LUXR_2"/>
    <property type="match status" value="1"/>
</dbReference>
<keyword evidence="6" id="KW-1185">Reference proteome</keyword>
<dbReference type="InterPro" id="IPR011990">
    <property type="entry name" value="TPR-like_helical_dom_sf"/>
</dbReference>
<dbReference type="InterPro" id="IPR019734">
    <property type="entry name" value="TPR_rpt"/>
</dbReference>
<proteinExistence type="predicted"/>
<dbReference type="GO" id="GO:0003677">
    <property type="term" value="F:DNA binding"/>
    <property type="evidence" value="ECO:0007669"/>
    <property type="project" value="InterPro"/>
</dbReference>
<dbReference type="InterPro" id="IPR036388">
    <property type="entry name" value="WH-like_DNA-bd_sf"/>
</dbReference>
<evidence type="ECO:0000256" key="1">
    <source>
        <dbReference type="ARBA" id="ARBA00022741"/>
    </source>
</evidence>
<gene>
    <name evidence="5" type="ORF">GCM10012275_21410</name>
</gene>
<reference evidence="5" key="2">
    <citation type="submission" date="2020-09" db="EMBL/GenBank/DDBJ databases">
        <authorList>
            <person name="Sun Q."/>
            <person name="Zhou Y."/>
        </authorList>
    </citation>
    <scope>NUCLEOTIDE SEQUENCE</scope>
    <source>
        <strain evidence="5">CGMCC 4.5737</strain>
    </source>
</reference>
<evidence type="ECO:0000313" key="6">
    <source>
        <dbReference type="Proteomes" id="UP000637578"/>
    </source>
</evidence>
<evidence type="ECO:0000256" key="2">
    <source>
        <dbReference type="ARBA" id="ARBA00022840"/>
    </source>
</evidence>
<dbReference type="PANTHER" id="PTHR16305">
    <property type="entry name" value="TESTICULAR SOLUBLE ADENYLYL CYCLASE"/>
    <property type="match status" value="1"/>
</dbReference>
<dbReference type="AlphaFoldDB" id="A0A8J3FVB0"/>
<dbReference type="InterPro" id="IPR016032">
    <property type="entry name" value="Sig_transdc_resp-reg_C-effctor"/>
</dbReference>
<dbReference type="GO" id="GO:0005524">
    <property type="term" value="F:ATP binding"/>
    <property type="evidence" value="ECO:0007669"/>
    <property type="project" value="UniProtKB-KW"/>
</dbReference>
<dbReference type="GO" id="GO:0006355">
    <property type="term" value="P:regulation of DNA-templated transcription"/>
    <property type="evidence" value="ECO:0007669"/>
    <property type="project" value="InterPro"/>
</dbReference>
<dbReference type="Proteomes" id="UP000637578">
    <property type="component" value="Unassembled WGS sequence"/>
</dbReference>
<dbReference type="Pfam" id="PF00196">
    <property type="entry name" value="GerE"/>
    <property type="match status" value="1"/>
</dbReference>
<accession>A0A8J3FVB0</accession>
<dbReference type="EMBL" id="BMMK01000008">
    <property type="protein sequence ID" value="GGM50274.1"/>
    <property type="molecule type" value="Genomic_DNA"/>
</dbReference>
<dbReference type="InterPro" id="IPR027417">
    <property type="entry name" value="P-loop_NTPase"/>
</dbReference>
<dbReference type="Gene3D" id="1.25.40.10">
    <property type="entry name" value="Tetratricopeptide repeat domain"/>
    <property type="match status" value="1"/>
</dbReference>
<feature type="domain" description="HTH luxR-type" evidence="4">
    <location>
        <begin position="932"/>
        <end position="997"/>
    </location>
</feature>
<reference evidence="5" key="1">
    <citation type="journal article" date="2014" name="Int. J. Syst. Evol. Microbiol.">
        <title>Complete genome sequence of Corynebacterium casei LMG S-19264T (=DSM 44701T), isolated from a smear-ripened cheese.</title>
        <authorList>
            <consortium name="US DOE Joint Genome Institute (JGI-PGF)"/>
            <person name="Walter F."/>
            <person name="Albersmeier A."/>
            <person name="Kalinowski J."/>
            <person name="Ruckert C."/>
        </authorList>
    </citation>
    <scope>NUCLEOTIDE SEQUENCE</scope>
    <source>
        <strain evidence="5">CGMCC 4.5737</strain>
    </source>
</reference>
<feature type="repeat" description="TPR" evidence="3">
    <location>
        <begin position="612"/>
        <end position="645"/>
    </location>
</feature>
<dbReference type="PROSITE" id="PS00622">
    <property type="entry name" value="HTH_LUXR_1"/>
    <property type="match status" value="1"/>
</dbReference>
<keyword evidence="1" id="KW-0547">Nucleotide-binding</keyword>
<dbReference type="InterPro" id="IPR041664">
    <property type="entry name" value="AAA_16"/>
</dbReference>
<comment type="caution">
    <text evidence="5">The sequence shown here is derived from an EMBL/GenBank/DDBJ whole genome shotgun (WGS) entry which is preliminary data.</text>
</comment>
<sequence>MPRLTVCEHHEVARLGSGIPLVGRGRELGVLRSALDRARGGLAGAVLIAGDAGIGKSRLLTELTELATAGGAQVLAGRCVDAGETGLPYLPFADALGRVPVAQLAQVRTRPALARLLPDVLAGDHPTDPPPARPDEDLGQLQLFDAVRGLLTELSARRCVVLALEDLHWADASTRHLLSFLLSRLHHQRLLVVATYRSDDLHRKHPLRPLLAEVLRLPTVERLDLAPLGPDAAEDFVRALSADTLDENDVREIARRSEGIPFFAEELVATHAVGRDLPATLSDVLLNRIERLPSLAQRVVRLASVAGRRVKHAKLRAVCELEDAALEEALREAVTHHVLVAGDGAEFYRFRHALLQEAVYADLLPGERVRIHAAYARLLANEQGVRGAAAELAYHSIESHDLPTALTASVRAAGDAASARAPAEALRHLEQALDLWSAVADPAACAGVQEVELLRKAAYYAGVSGQPERALAFVRAAVEMVDEDSDPEQAADLRRRAAQELLTVDGRFAEAEREIGQAWALVRAKSASASRAWVLAVKVRVDVIKGEDRAARGWAESALADAEQVGAAGAAADALTSLALLDQRQGDLEAACVRLAGARDRAAAAHAFVAEMRAWFQLAANRYEQGNVDAAIRLLREAVRRAEDTGMSWSNYGLELHGLLMTALFAAGEWEDSVALTRSGEALVPDVVSVRLLAHLLQVLVARGEFGPAAELLRKLRPARTRDLHVALIHGASGAEMALWRDRPKDAVGHVTDAIELLRESDGMELSLIRLAALGVAAHADLAARARRRRDTAGEQAAVVAGEASLEQAREIVRTVRPRTGVLGPEGHAWLARAEAETARLAGADDAVAWARTVELFAGFHRYHEALARWRWARALLAAGDRDTAQEQLRLAHTAAEHLRAVPLGDAVRGLARRARINLAGGNGAIGNPIGPREALDPLTPRERAVLRLVALGRTNRQIGGELFISEKTVSVHLSRVMAKLGASSRTEAVALAYDRGLLTGSP</sequence>
<dbReference type="InterPro" id="IPR000792">
    <property type="entry name" value="Tscrpt_reg_LuxR_C"/>
</dbReference>
<dbReference type="Gene3D" id="1.10.10.10">
    <property type="entry name" value="Winged helix-like DNA-binding domain superfamily/Winged helix DNA-binding domain"/>
    <property type="match status" value="1"/>
</dbReference>
<keyword evidence="2" id="KW-0067">ATP-binding</keyword>
<dbReference type="GO" id="GO:0004016">
    <property type="term" value="F:adenylate cyclase activity"/>
    <property type="evidence" value="ECO:0007669"/>
    <property type="project" value="TreeGrafter"/>
</dbReference>
<dbReference type="PANTHER" id="PTHR16305:SF35">
    <property type="entry name" value="TRANSCRIPTIONAL ACTIVATOR DOMAIN"/>
    <property type="match status" value="1"/>
</dbReference>
<evidence type="ECO:0000259" key="4">
    <source>
        <dbReference type="PROSITE" id="PS50043"/>
    </source>
</evidence>
<keyword evidence="3" id="KW-0802">TPR repeat</keyword>
<dbReference type="Pfam" id="PF13191">
    <property type="entry name" value="AAA_16"/>
    <property type="match status" value="1"/>
</dbReference>
<protein>
    <submittedName>
        <fullName evidence="5">LuxR family transcriptional regulator</fullName>
    </submittedName>
</protein>
<evidence type="ECO:0000256" key="3">
    <source>
        <dbReference type="PROSITE-ProRule" id="PRU00339"/>
    </source>
</evidence>
<dbReference type="CDD" id="cd06170">
    <property type="entry name" value="LuxR_C_like"/>
    <property type="match status" value="1"/>
</dbReference>
<dbReference type="SUPFAM" id="SSF48452">
    <property type="entry name" value="TPR-like"/>
    <property type="match status" value="2"/>
</dbReference>
<dbReference type="PROSITE" id="PS50005">
    <property type="entry name" value="TPR"/>
    <property type="match status" value="1"/>
</dbReference>
<dbReference type="GO" id="GO:0005737">
    <property type="term" value="C:cytoplasm"/>
    <property type="evidence" value="ECO:0007669"/>
    <property type="project" value="TreeGrafter"/>
</dbReference>
<dbReference type="PRINTS" id="PR00038">
    <property type="entry name" value="HTHLUXR"/>
</dbReference>
<name>A0A8J3FVB0_9PSEU</name>
<dbReference type="SUPFAM" id="SSF52540">
    <property type="entry name" value="P-loop containing nucleoside triphosphate hydrolases"/>
    <property type="match status" value="1"/>
</dbReference>
<evidence type="ECO:0000313" key="5">
    <source>
        <dbReference type="EMBL" id="GGM50274.1"/>
    </source>
</evidence>
<organism evidence="5 6">
    <name type="scientific">Longimycelium tulufanense</name>
    <dbReference type="NCBI Taxonomy" id="907463"/>
    <lineage>
        <taxon>Bacteria</taxon>
        <taxon>Bacillati</taxon>
        <taxon>Actinomycetota</taxon>
        <taxon>Actinomycetes</taxon>
        <taxon>Pseudonocardiales</taxon>
        <taxon>Pseudonocardiaceae</taxon>
        <taxon>Longimycelium</taxon>
    </lineage>
</organism>
<dbReference type="SUPFAM" id="SSF46894">
    <property type="entry name" value="C-terminal effector domain of the bipartite response regulators"/>
    <property type="match status" value="1"/>
</dbReference>